<dbReference type="OrthoDB" id="9810967at2"/>
<evidence type="ECO:0000256" key="6">
    <source>
        <dbReference type="ARBA" id="ARBA00020337"/>
    </source>
</evidence>
<evidence type="ECO:0000259" key="8">
    <source>
        <dbReference type="Pfam" id="PF01182"/>
    </source>
</evidence>
<evidence type="ECO:0000256" key="3">
    <source>
        <dbReference type="ARBA" id="ARBA00004961"/>
    </source>
</evidence>
<comment type="caution">
    <text evidence="9">The sequence shown here is derived from an EMBL/GenBank/DDBJ whole genome shotgun (WGS) entry which is preliminary data.</text>
</comment>
<dbReference type="AlphaFoldDB" id="A0A554SFX3"/>
<dbReference type="NCBIfam" id="TIGR01198">
    <property type="entry name" value="pgl"/>
    <property type="match status" value="1"/>
</dbReference>
<dbReference type="CDD" id="cd01400">
    <property type="entry name" value="6PGL"/>
    <property type="match status" value="1"/>
</dbReference>
<gene>
    <name evidence="7 9" type="primary">pgl</name>
    <name evidence="9" type="ORF">FNM00_05995</name>
</gene>
<proteinExistence type="inferred from homology"/>
<dbReference type="InterPro" id="IPR006148">
    <property type="entry name" value="Glc/Gal-6P_isomerase"/>
</dbReference>
<dbReference type="SUPFAM" id="SSF100950">
    <property type="entry name" value="NagB/RpiA/CoA transferase-like"/>
    <property type="match status" value="1"/>
</dbReference>
<dbReference type="InterPro" id="IPR005900">
    <property type="entry name" value="6-phosphogluconolactonase_DevB"/>
</dbReference>
<keyword evidence="10" id="KW-1185">Reference proteome</keyword>
<reference evidence="9 10" key="1">
    <citation type="submission" date="2019-07" db="EMBL/GenBank/DDBJ databases">
        <authorList>
            <person name="Zhao L.H."/>
        </authorList>
    </citation>
    <scope>NUCLEOTIDE SEQUENCE [LARGE SCALE GENOMIC DNA]</scope>
    <source>
        <strain evidence="9 10">Co35</strain>
    </source>
</reference>
<organism evidence="9 10">
    <name type="scientific">Aeromicrobium piscarium</name>
    <dbReference type="NCBI Taxonomy" id="2590901"/>
    <lineage>
        <taxon>Bacteria</taxon>
        <taxon>Bacillati</taxon>
        <taxon>Actinomycetota</taxon>
        <taxon>Actinomycetes</taxon>
        <taxon>Propionibacteriales</taxon>
        <taxon>Nocardioidaceae</taxon>
        <taxon>Aeromicrobium</taxon>
    </lineage>
</organism>
<evidence type="ECO:0000256" key="4">
    <source>
        <dbReference type="ARBA" id="ARBA00010662"/>
    </source>
</evidence>
<dbReference type="InterPro" id="IPR037171">
    <property type="entry name" value="NagB/RpiA_transferase-like"/>
</dbReference>
<dbReference type="PANTHER" id="PTHR11054">
    <property type="entry name" value="6-PHOSPHOGLUCONOLACTONASE"/>
    <property type="match status" value="1"/>
</dbReference>
<evidence type="ECO:0000256" key="7">
    <source>
        <dbReference type="RuleBase" id="RU365095"/>
    </source>
</evidence>
<dbReference type="GO" id="GO:0006098">
    <property type="term" value="P:pentose-phosphate shunt"/>
    <property type="evidence" value="ECO:0007669"/>
    <property type="project" value="UniProtKB-UniPathway"/>
</dbReference>
<evidence type="ECO:0000313" key="10">
    <source>
        <dbReference type="Proteomes" id="UP000316988"/>
    </source>
</evidence>
<name>A0A554SFX3_9ACTN</name>
<dbReference type="GO" id="GO:0017057">
    <property type="term" value="F:6-phosphogluconolactonase activity"/>
    <property type="evidence" value="ECO:0007669"/>
    <property type="project" value="UniProtKB-UniRule"/>
</dbReference>
<comment type="pathway">
    <text evidence="3 7">Carbohydrate degradation; pentose phosphate pathway; D-ribulose 5-phosphate from D-glucose 6-phosphate (oxidative stage): step 2/3.</text>
</comment>
<comment type="similarity">
    <text evidence="4 7">Belongs to the glucosamine/galactosamine-6-phosphate isomerase family. 6-phosphogluconolactonase subfamily.</text>
</comment>
<evidence type="ECO:0000256" key="2">
    <source>
        <dbReference type="ARBA" id="ARBA00002681"/>
    </source>
</evidence>
<keyword evidence="7 9" id="KW-0378">Hydrolase</keyword>
<comment type="function">
    <text evidence="2 7">Hydrolysis of 6-phosphogluconolactone to 6-phosphogluconate.</text>
</comment>
<dbReference type="InterPro" id="IPR039104">
    <property type="entry name" value="6PGL"/>
</dbReference>
<evidence type="ECO:0000256" key="1">
    <source>
        <dbReference type="ARBA" id="ARBA00000832"/>
    </source>
</evidence>
<dbReference type="PANTHER" id="PTHR11054:SF0">
    <property type="entry name" value="6-PHOSPHOGLUCONOLACTONASE"/>
    <property type="match status" value="1"/>
</dbReference>
<sequence>MVTVQVLEDREALARAVAHRISTRVAELQETQARRPRLVLTGGSVAGEIYGLLTGDALTWQEVDYYWGDERYVESSSSDRNELQAREAFLDRFEVPEERIHAMPAAARYASKEEAAESYAADLPDEFDLVLLGVGPDGHIASLFPGFEQLAVLDRDVVAVDDSPKPPPERLSLTFAALNRTTALWFVVAGEDKAQAVAAALAGSPVEEVPAAGARGIEETLWLLDTEAAGRLPR</sequence>
<accession>A0A554SFX3</accession>
<protein>
    <recommendedName>
        <fullName evidence="6 7">6-phosphogluconolactonase</fullName>
        <shortName evidence="7">6PGL</shortName>
        <ecNumber evidence="5 7">3.1.1.31</ecNumber>
    </recommendedName>
</protein>
<dbReference type="Proteomes" id="UP000316988">
    <property type="component" value="Unassembled WGS sequence"/>
</dbReference>
<dbReference type="Gene3D" id="3.40.50.1360">
    <property type="match status" value="1"/>
</dbReference>
<dbReference type="EMBL" id="VLNT01000003">
    <property type="protein sequence ID" value="TSD65249.1"/>
    <property type="molecule type" value="Genomic_DNA"/>
</dbReference>
<dbReference type="Pfam" id="PF01182">
    <property type="entry name" value="Glucosamine_iso"/>
    <property type="match status" value="1"/>
</dbReference>
<evidence type="ECO:0000256" key="5">
    <source>
        <dbReference type="ARBA" id="ARBA00013198"/>
    </source>
</evidence>
<dbReference type="UniPathway" id="UPA00115">
    <property type="reaction ID" value="UER00409"/>
</dbReference>
<dbReference type="EC" id="3.1.1.31" evidence="5 7"/>
<comment type="catalytic activity">
    <reaction evidence="1 7">
        <text>6-phospho-D-glucono-1,5-lactone + H2O = 6-phospho-D-gluconate + H(+)</text>
        <dbReference type="Rhea" id="RHEA:12556"/>
        <dbReference type="ChEBI" id="CHEBI:15377"/>
        <dbReference type="ChEBI" id="CHEBI:15378"/>
        <dbReference type="ChEBI" id="CHEBI:57955"/>
        <dbReference type="ChEBI" id="CHEBI:58759"/>
        <dbReference type="EC" id="3.1.1.31"/>
    </reaction>
</comment>
<dbReference type="GO" id="GO:0005975">
    <property type="term" value="P:carbohydrate metabolic process"/>
    <property type="evidence" value="ECO:0007669"/>
    <property type="project" value="UniProtKB-UniRule"/>
</dbReference>
<evidence type="ECO:0000313" key="9">
    <source>
        <dbReference type="EMBL" id="TSD65249.1"/>
    </source>
</evidence>
<feature type="domain" description="Glucosamine/galactosamine-6-phosphate isomerase" evidence="8">
    <location>
        <begin position="8"/>
        <end position="222"/>
    </location>
</feature>